<dbReference type="Gene3D" id="3.40.630.190">
    <property type="entry name" value="LCP protein"/>
    <property type="match status" value="1"/>
</dbReference>
<dbReference type="InterPro" id="IPR004474">
    <property type="entry name" value="LytR_CpsA_psr"/>
</dbReference>
<gene>
    <name evidence="4" type="primary">brpA</name>
    <name evidence="4" type="ORF">ERS852526_00433</name>
</gene>
<dbReference type="Proteomes" id="UP000095485">
    <property type="component" value="Unassembled WGS sequence"/>
</dbReference>
<accession>A0A174KMP9</accession>
<evidence type="ECO:0000313" key="4">
    <source>
        <dbReference type="EMBL" id="CUP10875.1"/>
    </source>
</evidence>
<feature type="domain" description="Cell envelope-related transcriptional attenuator" evidence="3">
    <location>
        <begin position="94"/>
        <end position="251"/>
    </location>
</feature>
<dbReference type="PANTHER" id="PTHR33392:SF6">
    <property type="entry name" value="POLYISOPRENYL-TEICHOIC ACID--PEPTIDOGLYCAN TEICHOIC ACID TRANSFERASE TAGU"/>
    <property type="match status" value="1"/>
</dbReference>
<organism evidence="4 5">
    <name type="scientific">Dorea longicatena</name>
    <dbReference type="NCBI Taxonomy" id="88431"/>
    <lineage>
        <taxon>Bacteria</taxon>
        <taxon>Bacillati</taxon>
        <taxon>Bacillota</taxon>
        <taxon>Clostridia</taxon>
        <taxon>Lachnospirales</taxon>
        <taxon>Lachnospiraceae</taxon>
        <taxon>Dorea</taxon>
    </lineage>
</organism>
<dbReference type="PANTHER" id="PTHR33392">
    <property type="entry name" value="POLYISOPRENYL-TEICHOIC ACID--PEPTIDOGLYCAN TEICHOIC ACID TRANSFERASE TAGU"/>
    <property type="match status" value="1"/>
</dbReference>
<evidence type="ECO:0000259" key="3">
    <source>
        <dbReference type="Pfam" id="PF03816"/>
    </source>
</evidence>
<evidence type="ECO:0000256" key="2">
    <source>
        <dbReference type="SAM" id="Phobius"/>
    </source>
</evidence>
<sequence>MAKKRRKTKRQLREERQKKLRKRKRKRIILLTVEIIILAALLVAAYGIFKLGKLDYNVLNKKNLEVYKDTGEYTNIALFGLDSRNNELDGGVQSDCIMIASINNKTSDVKLVSVYRDTLLQQKNGRYNKANSAYNTGGPEEAISLLNRNFDLDIKNYVSVNFNALVKVIDALGGIDIKMTKEEAHWCNLYGAETARVIGEHWSDIEEKAGTQHLDGIHGVAYARIRYTSGNDFKRAQRQRIVLEKVAKKAQKANFITLNKIVNEVFPMISTSFSSKQILGFAANALNYNLVSTNGFPYQVTTSETVKNHSGVSFVIPIGLEQNVKQLHQELFNDDSYEASDKVKEIDSDIVYLTDITADNTDAMESTFKGDSLNEGTE</sequence>
<reference evidence="4 5" key="1">
    <citation type="submission" date="2015-09" db="EMBL/GenBank/DDBJ databases">
        <authorList>
            <consortium name="Pathogen Informatics"/>
        </authorList>
    </citation>
    <scope>NUCLEOTIDE SEQUENCE [LARGE SCALE GENOMIC DNA]</scope>
    <source>
        <strain evidence="4 5">2789STDY5834914</strain>
    </source>
</reference>
<evidence type="ECO:0000313" key="5">
    <source>
        <dbReference type="Proteomes" id="UP000095485"/>
    </source>
</evidence>
<evidence type="ECO:0000256" key="1">
    <source>
        <dbReference type="ARBA" id="ARBA00006068"/>
    </source>
</evidence>
<dbReference type="EMBL" id="CZAY01000003">
    <property type="protein sequence ID" value="CUP10875.1"/>
    <property type="molecule type" value="Genomic_DNA"/>
</dbReference>
<keyword evidence="2" id="KW-0472">Membrane</keyword>
<dbReference type="NCBIfam" id="TIGR00350">
    <property type="entry name" value="lytR_cpsA_psr"/>
    <property type="match status" value="1"/>
</dbReference>
<dbReference type="OrthoDB" id="27330at2"/>
<dbReference type="AlphaFoldDB" id="A0A174KMP9"/>
<protein>
    <submittedName>
        <fullName evidence="4">Biofilm regulatory protein A</fullName>
    </submittedName>
</protein>
<keyword evidence="2" id="KW-1133">Transmembrane helix</keyword>
<dbReference type="RefSeq" id="WP_055281585.1">
    <property type="nucleotide sequence ID" value="NZ_CZAY01000003.1"/>
</dbReference>
<comment type="similarity">
    <text evidence="1">Belongs to the LytR/CpsA/Psr (LCP) family.</text>
</comment>
<dbReference type="GeneID" id="96227743"/>
<feature type="transmembrane region" description="Helical" evidence="2">
    <location>
        <begin position="28"/>
        <end position="49"/>
    </location>
</feature>
<name>A0A174KMP9_9FIRM</name>
<dbReference type="Pfam" id="PF03816">
    <property type="entry name" value="LytR_cpsA_psr"/>
    <property type="match status" value="1"/>
</dbReference>
<proteinExistence type="inferred from homology"/>
<dbReference type="InterPro" id="IPR050922">
    <property type="entry name" value="LytR/CpsA/Psr_CW_biosynth"/>
</dbReference>
<keyword evidence="2" id="KW-0812">Transmembrane</keyword>